<accession>A0A1U8IAK6</accession>
<dbReference type="GeneID" id="107894485"/>
<dbReference type="Proteomes" id="UP000818029">
    <property type="component" value="Chromosome A13"/>
</dbReference>
<dbReference type="PANTHER" id="PTHR34482">
    <property type="entry name" value="DNA DAMAGE-INDUCIBLE PROTEIN 1-LIKE"/>
    <property type="match status" value="1"/>
</dbReference>
<dbReference type="PANTHER" id="PTHR34482:SF36">
    <property type="entry name" value="RETROTRANSPOSON GAG DOMAIN-CONTAINING PROTEIN"/>
    <property type="match status" value="1"/>
</dbReference>
<feature type="domain" description="Retrotransposon gag" evidence="1">
    <location>
        <begin position="90"/>
        <end position="163"/>
    </location>
</feature>
<dbReference type="Pfam" id="PF03732">
    <property type="entry name" value="Retrotrans_gag"/>
    <property type="match status" value="1"/>
</dbReference>
<protein>
    <recommendedName>
        <fullName evidence="1">Retrotransposon gag domain-containing protein</fullName>
    </recommendedName>
</protein>
<gene>
    <name evidence="3" type="primary">LOC107894485</name>
</gene>
<dbReference type="RefSeq" id="XP_016675245.1">
    <property type="nucleotide sequence ID" value="XM_016819756.1"/>
</dbReference>
<sequence>MSTRGIYGWGTRGRGSMSNLDTSEMLVSPALEARAGSRRSVIERLRSNGDELFRTVVGVAPNVAKYWMEAKNRIMDDLDFTPEQKLKGTVSLLREEAYQWWLMIKEGTQLDRLTWDYFKTVFQSKYIGASYIDARRLEFLNLTQGDRSVVEYEAEFLRLSRYGRGLW</sequence>
<dbReference type="PaxDb" id="3635-A0A1U8IAK6"/>
<evidence type="ECO:0000259" key="1">
    <source>
        <dbReference type="Pfam" id="PF03732"/>
    </source>
</evidence>
<dbReference type="KEGG" id="ghi:107894485"/>
<reference evidence="2" key="1">
    <citation type="journal article" date="2020" name="Nat. Genet.">
        <title>Genomic diversifications of five Gossypium allopolyploid species and their impact on cotton improvement.</title>
        <authorList>
            <person name="Chen Z.J."/>
            <person name="Sreedasyam A."/>
            <person name="Ando A."/>
            <person name="Song Q."/>
            <person name="De Santiago L.M."/>
            <person name="Hulse-Kemp A.M."/>
            <person name="Ding M."/>
            <person name="Ye W."/>
            <person name="Kirkbride R.C."/>
            <person name="Jenkins J."/>
            <person name="Plott C."/>
            <person name="Lovell J."/>
            <person name="Lin Y.M."/>
            <person name="Vaughn R."/>
            <person name="Liu B."/>
            <person name="Simpson S."/>
            <person name="Scheffler B.E."/>
            <person name="Wen L."/>
            <person name="Saski C.A."/>
            <person name="Grover C.E."/>
            <person name="Hu G."/>
            <person name="Conover J.L."/>
            <person name="Carlson J.W."/>
            <person name="Shu S."/>
            <person name="Boston L.B."/>
            <person name="Williams M."/>
            <person name="Peterson D.G."/>
            <person name="McGee K."/>
            <person name="Jones D.C."/>
            <person name="Wendel J.F."/>
            <person name="Stelly D.M."/>
            <person name="Grimwood J."/>
            <person name="Schmutz J."/>
        </authorList>
    </citation>
    <scope>NUCLEOTIDE SEQUENCE [LARGE SCALE GENOMIC DNA]</scope>
    <source>
        <strain evidence="2">cv. TM-1</strain>
    </source>
</reference>
<evidence type="ECO:0000313" key="2">
    <source>
        <dbReference type="Proteomes" id="UP000818029"/>
    </source>
</evidence>
<proteinExistence type="predicted"/>
<evidence type="ECO:0000313" key="3">
    <source>
        <dbReference type="RefSeq" id="XP_016675245.1"/>
    </source>
</evidence>
<dbReference type="OrthoDB" id="2272416at2759"/>
<dbReference type="AlphaFoldDB" id="A0A1U8IAK6"/>
<dbReference type="InterPro" id="IPR005162">
    <property type="entry name" value="Retrotrans_gag_dom"/>
</dbReference>
<organism evidence="2 3">
    <name type="scientific">Gossypium hirsutum</name>
    <name type="common">Upland cotton</name>
    <name type="synonym">Gossypium mexicanum</name>
    <dbReference type="NCBI Taxonomy" id="3635"/>
    <lineage>
        <taxon>Eukaryota</taxon>
        <taxon>Viridiplantae</taxon>
        <taxon>Streptophyta</taxon>
        <taxon>Embryophyta</taxon>
        <taxon>Tracheophyta</taxon>
        <taxon>Spermatophyta</taxon>
        <taxon>Magnoliopsida</taxon>
        <taxon>eudicotyledons</taxon>
        <taxon>Gunneridae</taxon>
        <taxon>Pentapetalae</taxon>
        <taxon>rosids</taxon>
        <taxon>malvids</taxon>
        <taxon>Malvales</taxon>
        <taxon>Malvaceae</taxon>
        <taxon>Malvoideae</taxon>
        <taxon>Gossypium</taxon>
    </lineage>
</organism>
<name>A0A1U8IAK6_GOSHI</name>
<reference evidence="3" key="2">
    <citation type="submission" date="2025-08" db="UniProtKB">
        <authorList>
            <consortium name="RefSeq"/>
        </authorList>
    </citation>
    <scope>IDENTIFICATION</scope>
</reference>
<keyword evidence="2" id="KW-1185">Reference proteome</keyword>